<evidence type="ECO:0000313" key="3">
    <source>
        <dbReference type="EMBL" id="TEW65080.1"/>
    </source>
</evidence>
<organism evidence="3 4">
    <name type="scientific">Mucilaginibacter phyllosphaerae</name>
    <dbReference type="NCBI Taxonomy" id="1812349"/>
    <lineage>
        <taxon>Bacteria</taxon>
        <taxon>Pseudomonadati</taxon>
        <taxon>Bacteroidota</taxon>
        <taxon>Sphingobacteriia</taxon>
        <taxon>Sphingobacteriales</taxon>
        <taxon>Sphingobacteriaceae</taxon>
        <taxon>Mucilaginibacter</taxon>
    </lineage>
</organism>
<dbReference type="InterPro" id="IPR010332">
    <property type="entry name" value="ATPase_terminase-su_N"/>
</dbReference>
<dbReference type="InterPro" id="IPR009057">
    <property type="entry name" value="Homeodomain-like_sf"/>
</dbReference>
<gene>
    <name evidence="3" type="ORF">E2R65_14280</name>
    <name evidence="2" type="ORF">GGR35_002309</name>
</gene>
<proteinExistence type="predicted"/>
<name>A0A4Y8A9E5_9SPHI</name>
<dbReference type="AlphaFoldDB" id="A0A4Y8A9E5"/>
<sequence length="114" mass="13552">MDKHYGQIVELVIRKGGYSISEIARLTSINRKSVYNWFNQKYLKPEIIYRIGCIINHDFSVEFPELFTPEHFNKSDKPLVANNEIPENVVWKDKYIALLERYNDLLINRLHQPT</sequence>
<dbReference type="Proteomes" id="UP000583101">
    <property type="component" value="Unassembled WGS sequence"/>
</dbReference>
<keyword evidence="5" id="KW-1185">Reference proteome</keyword>
<dbReference type="Proteomes" id="UP000297248">
    <property type="component" value="Unassembled WGS sequence"/>
</dbReference>
<dbReference type="SUPFAM" id="SSF46689">
    <property type="entry name" value="Homeodomain-like"/>
    <property type="match status" value="1"/>
</dbReference>
<comment type="caution">
    <text evidence="3">The sequence shown here is derived from an EMBL/GenBank/DDBJ whole genome shotgun (WGS) entry which is preliminary data.</text>
</comment>
<feature type="domain" description="Terminase ATPase subunit N-terminal" evidence="1">
    <location>
        <begin position="17"/>
        <end position="39"/>
    </location>
</feature>
<evidence type="ECO:0000259" key="1">
    <source>
        <dbReference type="Pfam" id="PF06056"/>
    </source>
</evidence>
<evidence type="ECO:0000313" key="4">
    <source>
        <dbReference type="Proteomes" id="UP000297248"/>
    </source>
</evidence>
<reference evidence="3 4" key="1">
    <citation type="journal article" date="2016" name="Int. J. Syst. Evol. Microbiol.">
        <title>Proposal of Mucilaginibacter phyllosphaerae sp. nov. isolated from the phyllosphere of Galium album.</title>
        <authorList>
            <person name="Aydogan E.L."/>
            <person name="Busse H.J."/>
            <person name="Moser G."/>
            <person name="Muller C."/>
            <person name="Kampfer P."/>
            <person name="Glaeser S.P."/>
        </authorList>
    </citation>
    <scope>NUCLEOTIDE SEQUENCE [LARGE SCALE GENOMIC DNA]</scope>
    <source>
        <strain evidence="3 4">PP-F2FG21</strain>
    </source>
</reference>
<dbReference type="EMBL" id="JACIEG010000004">
    <property type="protein sequence ID" value="MBB3969696.1"/>
    <property type="molecule type" value="Genomic_DNA"/>
</dbReference>
<dbReference type="RefSeq" id="WP_134337155.1">
    <property type="nucleotide sequence ID" value="NZ_BMCZ01000005.1"/>
</dbReference>
<accession>A0A4Y8A9E5</accession>
<protein>
    <submittedName>
        <fullName evidence="3">Helix-turn-helix domain-containing protein</fullName>
    </submittedName>
    <submittedName>
        <fullName evidence="2">Lambda repressor-like predicted transcriptional regulator</fullName>
    </submittedName>
</protein>
<dbReference type="OrthoDB" id="981159at2"/>
<evidence type="ECO:0000313" key="5">
    <source>
        <dbReference type="Proteomes" id="UP000583101"/>
    </source>
</evidence>
<reference evidence="3" key="2">
    <citation type="submission" date="2019-03" db="EMBL/GenBank/DDBJ databases">
        <authorList>
            <person name="Yan Y.-Q."/>
            <person name="Du Z.-J."/>
        </authorList>
    </citation>
    <scope>NUCLEOTIDE SEQUENCE</scope>
    <source>
        <strain evidence="3">PP-F2FG21</strain>
    </source>
</reference>
<dbReference type="Pfam" id="PF06056">
    <property type="entry name" value="Terminase_5"/>
    <property type="match status" value="1"/>
</dbReference>
<reference evidence="2 5" key="3">
    <citation type="submission" date="2020-08" db="EMBL/GenBank/DDBJ databases">
        <title>Genomic Encyclopedia of Type Strains, Phase IV (KMG-IV): sequencing the most valuable type-strain genomes for metagenomic binning, comparative biology and taxonomic classification.</title>
        <authorList>
            <person name="Goeker M."/>
        </authorList>
    </citation>
    <scope>NUCLEOTIDE SEQUENCE [LARGE SCALE GENOMIC DNA]</scope>
    <source>
        <strain evidence="2 5">DSM 100995</strain>
    </source>
</reference>
<dbReference type="EMBL" id="SNQG01000005">
    <property type="protein sequence ID" value="TEW65080.1"/>
    <property type="molecule type" value="Genomic_DNA"/>
</dbReference>
<evidence type="ECO:0000313" key="2">
    <source>
        <dbReference type="EMBL" id="MBB3969696.1"/>
    </source>
</evidence>